<feature type="domain" description="KilA-N DNA-binding" evidence="1">
    <location>
        <begin position="16"/>
        <end position="98"/>
    </location>
</feature>
<evidence type="ECO:0000313" key="2">
    <source>
        <dbReference type="EMBL" id="ODS23370.1"/>
    </source>
</evidence>
<reference evidence="2 3" key="1">
    <citation type="journal article" date="2016" name="Appl. Environ. Microbiol.">
        <title>Lack of Overt Genome Reduction in the Bryostatin-Producing Bryozoan Symbiont "Candidatus Endobugula sertula".</title>
        <authorList>
            <person name="Miller I.J."/>
            <person name="Vanee N."/>
            <person name="Fong S.S."/>
            <person name="Lim-Fong G.E."/>
            <person name="Kwan J.C."/>
        </authorList>
    </citation>
    <scope>NUCLEOTIDE SEQUENCE [LARGE SCALE GENOMIC DNA]</scope>
    <source>
        <strain evidence="2">AB1-4</strain>
    </source>
</reference>
<proteinExistence type="predicted"/>
<dbReference type="InterPro" id="IPR018873">
    <property type="entry name" value="KilA-N_DNA-bd_domain"/>
</dbReference>
<evidence type="ECO:0000313" key="3">
    <source>
        <dbReference type="Proteomes" id="UP000242502"/>
    </source>
</evidence>
<dbReference type="Proteomes" id="UP000242502">
    <property type="component" value="Unassembled WGS sequence"/>
</dbReference>
<dbReference type="STRING" id="62101.AB835_09110"/>
<protein>
    <recommendedName>
        <fullName evidence="1">KilA-N DNA-binding domain-containing protein</fullName>
    </recommendedName>
</protein>
<gene>
    <name evidence="2" type="ORF">AB835_09110</name>
</gene>
<comment type="caution">
    <text evidence="2">The sequence shown here is derived from an EMBL/GenBank/DDBJ whole genome shotgun (WGS) entry which is preliminary data.</text>
</comment>
<name>A0A1D2QPA0_9GAMM</name>
<dbReference type="Pfam" id="PF10543">
    <property type="entry name" value="ORF6N"/>
    <property type="match status" value="1"/>
</dbReference>
<dbReference type="AlphaFoldDB" id="A0A1D2QPA0"/>
<evidence type="ECO:0000259" key="1">
    <source>
        <dbReference type="Pfam" id="PF10543"/>
    </source>
</evidence>
<accession>A0A1D2QPA0</accession>
<sequence>MIETTDLSVETILPSVFVVRGVKAMIDSDLAKLYGVPTKRLNEQVKRNIGRFPEDFMFQLTQDEYKTLRSQNATSSWGGRRVMPYAFTEQGIAMLSGVLKSDTAIQVNVAIMRTFVQMRKLLTETDDLRMSIESMRYEYDEKFEFVFQALYSFKNKLISFTRHFRGLFQCARQSCTVSYR</sequence>
<organism evidence="2 3">
    <name type="scientific">Candidatus Endobugula sertula</name>
    <name type="common">Bugula neritina bacterial symbiont</name>
    <dbReference type="NCBI Taxonomy" id="62101"/>
    <lineage>
        <taxon>Bacteria</taxon>
        <taxon>Pseudomonadati</taxon>
        <taxon>Pseudomonadota</taxon>
        <taxon>Gammaproteobacteria</taxon>
        <taxon>Cellvibrionales</taxon>
        <taxon>Cellvibrionaceae</taxon>
        <taxon>Candidatus Endobugula</taxon>
    </lineage>
</organism>
<dbReference type="EMBL" id="MDLC01000030">
    <property type="protein sequence ID" value="ODS23370.1"/>
    <property type="molecule type" value="Genomic_DNA"/>
</dbReference>